<dbReference type="AlphaFoldDB" id="A0A5B8JJ45"/>
<dbReference type="InterPro" id="IPR045701">
    <property type="entry name" value="DUF6059"/>
</dbReference>
<organism evidence="2 3">
    <name type="scientific">Streptomyces qinzhouensis</name>
    <dbReference type="NCBI Taxonomy" id="2599401"/>
    <lineage>
        <taxon>Bacteria</taxon>
        <taxon>Bacillati</taxon>
        <taxon>Actinomycetota</taxon>
        <taxon>Actinomycetes</taxon>
        <taxon>Kitasatosporales</taxon>
        <taxon>Streptomycetaceae</taxon>
        <taxon>Streptomyces</taxon>
    </lineage>
</organism>
<dbReference type="KEGG" id="sqz:FQU76_32400"/>
<proteinExistence type="predicted"/>
<feature type="region of interest" description="Disordered" evidence="1">
    <location>
        <begin position="33"/>
        <end position="64"/>
    </location>
</feature>
<dbReference type="EMBL" id="CP042266">
    <property type="protein sequence ID" value="QDY80444.1"/>
    <property type="molecule type" value="Genomic_DNA"/>
</dbReference>
<keyword evidence="3" id="KW-1185">Reference proteome</keyword>
<gene>
    <name evidence="2" type="ORF">FQU76_32400</name>
</gene>
<sequence>MTGRLRRTARICLIPLHSVYRALSLYGRIWAPVPPDLRENPAGEPGTPRRPRTPPGHPERICGPTPRTAVEAAIARQLDEIFRGDVG</sequence>
<dbReference type="RefSeq" id="WP_146483838.1">
    <property type="nucleotide sequence ID" value="NZ_CP042266.1"/>
</dbReference>
<evidence type="ECO:0000313" key="2">
    <source>
        <dbReference type="EMBL" id="QDY80444.1"/>
    </source>
</evidence>
<accession>A0A5B8JJ45</accession>
<dbReference type="Pfam" id="PF19534">
    <property type="entry name" value="DUF6059"/>
    <property type="match status" value="1"/>
</dbReference>
<name>A0A5B8JJ45_9ACTN</name>
<protein>
    <submittedName>
        <fullName evidence="2">Uncharacterized protein</fullName>
    </submittedName>
</protein>
<reference evidence="2 3" key="1">
    <citation type="submission" date="2019-07" db="EMBL/GenBank/DDBJ databases">
        <authorList>
            <person name="Zhu P."/>
        </authorList>
    </citation>
    <scope>NUCLEOTIDE SEQUENCE [LARGE SCALE GENOMIC DNA]</scope>
    <source>
        <strain evidence="2 3">SSL-25</strain>
    </source>
</reference>
<evidence type="ECO:0000313" key="3">
    <source>
        <dbReference type="Proteomes" id="UP000320580"/>
    </source>
</evidence>
<evidence type="ECO:0000256" key="1">
    <source>
        <dbReference type="SAM" id="MobiDB-lite"/>
    </source>
</evidence>
<dbReference type="Proteomes" id="UP000320580">
    <property type="component" value="Chromosome"/>
</dbReference>